<dbReference type="GO" id="GO:0008270">
    <property type="term" value="F:zinc ion binding"/>
    <property type="evidence" value="ECO:0007669"/>
    <property type="project" value="UniProtKB-KW"/>
</dbReference>
<dbReference type="Pfam" id="PF05485">
    <property type="entry name" value="THAP"/>
    <property type="match status" value="1"/>
</dbReference>
<dbReference type="PANTHER" id="PTHR16515">
    <property type="entry name" value="PR DOMAIN ZINC FINGER PROTEIN"/>
    <property type="match status" value="1"/>
</dbReference>
<reference evidence="15 17" key="1">
    <citation type="journal article" date="2014" name="BMC Genomics">
        <title>Genome sequence of Anopheles sinensis provides insight into genetics basis of mosquito competence for malaria parasites.</title>
        <authorList>
            <person name="Zhou D."/>
            <person name="Zhang D."/>
            <person name="Ding G."/>
            <person name="Shi L."/>
            <person name="Hou Q."/>
            <person name="Ye Y."/>
            <person name="Xu Y."/>
            <person name="Zhou H."/>
            <person name="Xiong C."/>
            <person name="Li S."/>
            <person name="Yu J."/>
            <person name="Hong S."/>
            <person name="Yu X."/>
            <person name="Zou P."/>
            <person name="Chen C."/>
            <person name="Chang X."/>
            <person name="Wang W."/>
            <person name="Lv Y."/>
            <person name="Sun Y."/>
            <person name="Ma L."/>
            <person name="Shen B."/>
            <person name="Zhu C."/>
        </authorList>
    </citation>
    <scope>NUCLEOTIDE SEQUENCE [LARGE SCALE GENOMIC DNA]</scope>
</reference>
<evidence type="ECO:0000256" key="9">
    <source>
        <dbReference type="ARBA" id="ARBA00023242"/>
    </source>
</evidence>
<proteinExistence type="predicted"/>
<feature type="domain" description="C2H2-type" evidence="13">
    <location>
        <begin position="497"/>
        <end position="524"/>
    </location>
</feature>
<keyword evidence="17" id="KW-1185">Reference proteome</keyword>
<evidence type="ECO:0000256" key="12">
    <source>
        <dbReference type="SAM" id="MobiDB-lite"/>
    </source>
</evidence>
<feature type="region of interest" description="Disordered" evidence="12">
    <location>
        <begin position="241"/>
        <end position="267"/>
    </location>
</feature>
<dbReference type="InterPro" id="IPR006612">
    <property type="entry name" value="THAP_Znf"/>
</dbReference>
<dbReference type="Gene3D" id="3.30.160.60">
    <property type="entry name" value="Classic Zinc Finger"/>
    <property type="match status" value="6"/>
</dbReference>
<dbReference type="GO" id="GO:0005634">
    <property type="term" value="C:nucleus"/>
    <property type="evidence" value="ECO:0007669"/>
    <property type="project" value="UniProtKB-SubCell"/>
</dbReference>
<dbReference type="InterPro" id="IPR050331">
    <property type="entry name" value="Zinc_finger"/>
</dbReference>
<evidence type="ECO:0000256" key="4">
    <source>
        <dbReference type="ARBA" id="ARBA00022771"/>
    </source>
</evidence>
<keyword evidence="4 10" id="KW-0863">Zinc-finger</keyword>
<dbReference type="GO" id="GO:0003677">
    <property type="term" value="F:DNA binding"/>
    <property type="evidence" value="ECO:0007669"/>
    <property type="project" value="UniProtKB-UniRule"/>
</dbReference>
<evidence type="ECO:0000256" key="6">
    <source>
        <dbReference type="ARBA" id="ARBA00023015"/>
    </source>
</evidence>
<feature type="domain" description="THAP-type" evidence="14">
    <location>
        <begin position="1"/>
        <end position="87"/>
    </location>
</feature>
<evidence type="ECO:0000256" key="10">
    <source>
        <dbReference type="PROSITE-ProRule" id="PRU00042"/>
    </source>
</evidence>
<accession>A0A084WMN8</accession>
<keyword evidence="6" id="KW-0805">Transcription regulation</keyword>
<dbReference type="PANTHER" id="PTHR16515:SF49">
    <property type="entry name" value="GASTRULA ZINC FINGER PROTEIN XLCGF49.1-LIKE-RELATED"/>
    <property type="match status" value="1"/>
</dbReference>
<dbReference type="SMART" id="SM00355">
    <property type="entry name" value="ZnF_C2H2"/>
    <property type="match status" value="9"/>
</dbReference>
<comment type="subcellular location">
    <subcellularLocation>
        <location evidence="1">Nucleus</location>
    </subcellularLocation>
</comment>
<feature type="domain" description="C2H2-type" evidence="13">
    <location>
        <begin position="406"/>
        <end position="434"/>
    </location>
</feature>
<dbReference type="Proteomes" id="UP000030765">
    <property type="component" value="Unassembled WGS sequence"/>
</dbReference>
<dbReference type="Pfam" id="PF12874">
    <property type="entry name" value="zf-met"/>
    <property type="match status" value="1"/>
</dbReference>
<keyword evidence="2" id="KW-0479">Metal-binding</keyword>
<keyword evidence="7 11" id="KW-0238">DNA-binding</keyword>
<evidence type="ECO:0000256" key="1">
    <source>
        <dbReference type="ARBA" id="ARBA00004123"/>
    </source>
</evidence>
<evidence type="ECO:0000256" key="11">
    <source>
        <dbReference type="PROSITE-ProRule" id="PRU00309"/>
    </source>
</evidence>
<keyword evidence="5" id="KW-0862">Zinc</keyword>
<keyword evidence="8" id="KW-0804">Transcription</keyword>
<dbReference type="EnsemblMetazoa" id="ASIC019538-RA">
    <property type="protein sequence ID" value="ASIC019538-PA"/>
    <property type="gene ID" value="ASIC019538"/>
</dbReference>
<evidence type="ECO:0000313" key="16">
    <source>
        <dbReference type="EnsemblMetazoa" id="ASIC019538-PA"/>
    </source>
</evidence>
<dbReference type="FunFam" id="3.30.160.60:FF:001963">
    <property type="entry name" value="Replication initiator 1"/>
    <property type="match status" value="1"/>
</dbReference>
<evidence type="ECO:0000256" key="5">
    <source>
        <dbReference type="ARBA" id="ARBA00022833"/>
    </source>
</evidence>
<evidence type="ECO:0000313" key="17">
    <source>
        <dbReference type="Proteomes" id="UP000030765"/>
    </source>
</evidence>
<dbReference type="SUPFAM" id="SSF57667">
    <property type="entry name" value="beta-beta-alpha zinc fingers"/>
    <property type="match status" value="4"/>
</dbReference>
<evidence type="ECO:0000256" key="3">
    <source>
        <dbReference type="ARBA" id="ARBA00022737"/>
    </source>
</evidence>
<protein>
    <submittedName>
        <fullName evidence="15 16">Zinc finger protein 307</fullName>
    </submittedName>
</protein>
<dbReference type="EMBL" id="ATLV01024498">
    <property type="status" value="NOT_ANNOTATED_CDS"/>
    <property type="molecule type" value="Genomic_DNA"/>
</dbReference>
<reference evidence="16" key="2">
    <citation type="submission" date="2020-05" db="UniProtKB">
        <authorList>
            <consortium name="EnsemblMetazoa"/>
        </authorList>
    </citation>
    <scope>IDENTIFICATION</scope>
</reference>
<evidence type="ECO:0000259" key="13">
    <source>
        <dbReference type="PROSITE" id="PS50157"/>
    </source>
</evidence>
<feature type="domain" description="C2H2-type" evidence="13">
    <location>
        <begin position="525"/>
        <end position="553"/>
    </location>
</feature>
<dbReference type="OrthoDB" id="6077919at2759"/>
<dbReference type="SMART" id="SM00980">
    <property type="entry name" value="THAP"/>
    <property type="match status" value="1"/>
</dbReference>
<dbReference type="PROSITE" id="PS50157">
    <property type="entry name" value="ZINC_FINGER_C2H2_2"/>
    <property type="match status" value="8"/>
</dbReference>
<dbReference type="PROSITE" id="PS50950">
    <property type="entry name" value="ZF_THAP"/>
    <property type="match status" value="1"/>
</dbReference>
<evidence type="ECO:0000256" key="8">
    <source>
        <dbReference type="ARBA" id="ARBA00023163"/>
    </source>
</evidence>
<dbReference type="VEuPathDB" id="VectorBase:ASIC019538"/>
<evidence type="ECO:0000313" key="15">
    <source>
        <dbReference type="EMBL" id="KFB51482.1"/>
    </source>
</evidence>
<evidence type="ECO:0000259" key="14">
    <source>
        <dbReference type="PROSITE" id="PS50950"/>
    </source>
</evidence>
<dbReference type="AlphaFoldDB" id="A0A084WMN8"/>
<dbReference type="InterPro" id="IPR036236">
    <property type="entry name" value="Znf_C2H2_sf"/>
</dbReference>
<name>A0A084WMN8_ANOSI</name>
<dbReference type="EMBL" id="KE525352">
    <property type="protein sequence ID" value="KFB51482.1"/>
    <property type="molecule type" value="Genomic_DNA"/>
</dbReference>
<dbReference type="InterPro" id="IPR013087">
    <property type="entry name" value="Znf_C2H2_type"/>
</dbReference>
<evidence type="ECO:0000256" key="2">
    <source>
        <dbReference type="ARBA" id="ARBA00022723"/>
    </source>
</evidence>
<dbReference type="SUPFAM" id="SSF57716">
    <property type="entry name" value="Glucocorticoid receptor-like (DNA-binding domain)"/>
    <property type="match status" value="1"/>
</dbReference>
<keyword evidence="9" id="KW-0539">Nucleus</keyword>
<keyword evidence="3" id="KW-0677">Repeat</keyword>
<feature type="domain" description="C2H2-type" evidence="13">
    <location>
        <begin position="572"/>
        <end position="600"/>
    </location>
</feature>
<feature type="domain" description="C2H2-type" evidence="13">
    <location>
        <begin position="470"/>
        <end position="493"/>
    </location>
</feature>
<organism evidence="15">
    <name type="scientific">Anopheles sinensis</name>
    <name type="common">Mosquito</name>
    <dbReference type="NCBI Taxonomy" id="74873"/>
    <lineage>
        <taxon>Eukaryota</taxon>
        <taxon>Metazoa</taxon>
        <taxon>Ecdysozoa</taxon>
        <taxon>Arthropoda</taxon>
        <taxon>Hexapoda</taxon>
        <taxon>Insecta</taxon>
        <taxon>Pterygota</taxon>
        <taxon>Neoptera</taxon>
        <taxon>Endopterygota</taxon>
        <taxon>Diptera</taxon>
        <taxon>Nematocera</taxon>
        <taxon>Culicoidea</taxon>
        <taxon>Culicidae</taxon>
        <taxon>Anophelinae</taxon>
        <taxon>Anopheles</taxon>
    </lineage>
</organism>
<sequence length="688" mass="79291">MKCAVPGCDTDDNVVSSTSVFFVRFPEDWQAQDRWITMLSITDPALVAALLAGEVKVCSCHFSEDCFGKHPLYGYRYLLAEANPTILPKYPDLRLANQVRQENSYVLYDDTGASSPIGHEALDFVNSEDNVAPNIDETSDLDNDADEDLEEIGIKYEDGKYYFYQLDEDAASETNDPTVEEDELVSSGQLTRNENYPLTSDEQTTCDISESMIIKQELHASLERLEGDAYLVDERVEEEKLTEPVNLDADQLEENETEENNPEVLPEEDVEDDFTDYLTDAVQSSHCSEEEDVIEALDGVSLINGVFPVKVSNERLDRYCCNFCEKGFQYPSQLKKHVVTHTKAKPFKCDQCDKSFGQKINLKVHMRRHTGERPEPKFTCEACGKKCYRQSEFQKHLDTHRRKYPFECAVCESRFMNVTSLFVHLRQDHKDKDITMQETLERFAETNDVQIFNDKQGEDEYETLCSDGRWECPVCEARFRSVKLLRKHKRKMHPKIYSCRYCPRNFAYRSQLEKHLPTHTLEKRFQCGKCSTKFSQRCNLNKHMYSKHGVTVPWDALQDVLMECDAETKVSYQCSRCDKSFFRKSTWLAHLETHHTNNDTQPTCGLCNMTFASGASLTTHMGRVHISVNKLSPQKLLINIQSNTVSHPEALLFDASDGEMEEGYREVEEEYVDEEHYYNTNTLLNKID</sequence>
<feature type="compositionally biased region" description="Acidic residues" evidence="12">
    <location>
        <begin position="250"/>
        <end position="267"/>
    </location>
</feature>
<feature type="domain" description="C2H2-type" evidence="13">
    <location>
        <begin position="347"/>
        <end position="374"/>
    </location>
</feature>
<dbReference type="GO" id="GO:0010468">
    <property type="term" value="P:regulation of gene expression"/>
    <property type="evidence" value="ECO:0007669"/>
    <property type="project" value="TreeGrafter"/>
</dbReference>
<dbReference type="VEuPathDB" id="VectorBase:ASIS004782"/>
<dbReference type="PROSITE" id="PS00028">
    <property type="entry name" value="ZINC_FINGER_C2H2_1"/>
    <property type="match status" value="9"/>
</dbReference>
<feature type="domain" description="C2H2-type" evidence="13">
    <location>
        <begin position="378"/>
        <end position="405"/>
    </location>
</feature>
<dbReference type="STRING" id="74873.A0A084WMN8"/>
<evidence type="ECO:0000256" key="7">
    <source>
        <dbReference type="ARBA" id="ARBA00023125"/>
    </source>
</evidence>
<dbReference type="OMA" id="KHKRKMH"/>
<feature type="domain" description="C2H2-type" evidence="13">
    <location>
        <begin position="319"/>
        <end position="346"/>
    </location>
</feature>
<gene>
    <name evidence="15" type="ORF">ZHAS_00019538</name>
</gene>
<dbReference type="Pfam" id="PF00096">
    <property type="entry name" value="zf-C2H2"/>
    <property type="match status" value="5"/>
</dbReference>